<evidence type="ECO:0000256" key="3">
    <source>
        <dbReference type="ARBA" id="ARBA00022801"/>
    </source>
</evidence>
<keyword evidence="4 7" id="KW-0238">DNA-binding</keyword>
<protein>
    <submittedName>
        <fullName evidence="7">Single-stranded DNA-binding protein</fullName>
    </submittedName>
</protein>
<dbReference type="Proteomes" id="UP001225316">
    <property type="component" value="Unassembled WGS sequence"/>
</dbReference>
<evidence type="ECO:0000313" key="8">
    <source>
        <dbReference type="Proteomes" id="UP001225316"/>
    </source>
</evidence>
<dbReference type="Gene3D" id="3.40.470.10">
    <property type="entry name" value="Uracil-DNA glycosylase-like domain"/>
    <property type="match status" value="1"/>
</dbReference>
<accession>A0ABU1ASB1</accession>
<dbReference type="CDD" id="cd19374">
    <property type="entry name" value="UDG-F3_SMUG1-like"/>
    <property type="match status" value="1"/>
</dbReference>
<evidence type="ECO:0000256" key="2">
    <source>
        <dbReference type="ARBA" id="ARBA00022763"/>
    </source>
</evidence>
<dbReference type="Pfam" id="PF03167">
    <property type="entry name" value="UDG"/>
    <property type="match status" value="1"/>
</dbReference>
<evidence type="ECO:0000259" key="6">
    <source>
        <dbReference type="Pfam" id="PF03167"/>
    </source>
</evidence>
<dbReference type="RefSeq" id="WP_308948136.1">
    <property type="nucleotide sequence ID" value="NZ_JARXHW010000002.1"/>
</dbReference>
<gene>
    <name evidence="7" type="ORF">QEH52_01360</name>
</gene>
<keyword evidence="8" id="KW-1185">Reference proteome</keyword>
<dbReference type="EMBL" id="JARXHW010000002">
    <property type="protein sequence ID" value="MDQ8206139.1"/>
    <property type="molecule type" value="Genomic_DNA"/>
</dbReference>
<sequence>MSASISEQCIAAAERLADGVDALDFAAPTTHIYNPLRYAWTGHRSYLEQHAASQKKVIFMGMNPGPFGMAQTGVPFGEVAMVRDWVGVEETILRPENVHPKRPIEGFACQRSEVSGRRLWGLFAEKYPVAADFFADHFVANYCPLVFMEAGGKNRTPDKLPVAEVARLYAVCDQHLRELVDLMQPEWVIGVGAFAEARAKEALLGYELKIGRILHPSPASPAANRGWASQAEQQLQALGVWQST</sequence>
<reference evidence="7 8" key="1">
    <citation type="submission" date="2023-04" db="EMBL/GenBank/DDBJ databases">
        <title>A novel bacteria isolated from coastal sediment.</title>
        <authorList>
            <person name="Liu X.-J."/>
            <person name="Du Z.-J."/>
        </authorList>
    </citation>
    <scope>NUCLEOTIDE SEQUENCE [LARGE SCALE GENOMIC DNA]</scope>
    <source>
        <strain evidence="7 8">SDUM461003</strain>
    </source>
</reference>
<name>A0ABU1ASB1_9BACT</name>
<evidence type="ECO:0000256" key="1">
    <source>
        <dbReference type="ARBA" id="ARBA00007889"/>
    </source>
</evidence>
<evidence type="ECO:0000313" key="7">
    <source>
        <dbReference type="EMBL" id="MDQ8206139.1"/>
    </source>
</evidence>
<feature type="domain" description="Uracil-DNA glycosylase-like" evidence="6">
    <location>
        <begin position="53"/>
        <end position="222"/>
    </location>
</feature>
<dbReference type="InterPro" id="IPR005122">
    <property type="entry name" value="Uracil-DNA_glycosylase-like"/>
</dbReference>
<dbReference type="PANTHER" id="PTHR13235">
    <property type="entry name" value="SINGLE-STRAND SELECTIVE MONOFUNCTIONAL URACIL DNA GLYCOSYLASE"/>
    <property type="match status" value="1"/>
</dbReference>
<evidence type="ECO:0000256" key="5">
    <source>
        <dbReference type="ARBA" id="ARBA00023204"/>
    </source>
</evidence>
<dbReference type="InterPro" id="IPR036895">
    <property type="entry name" value="Uracil-DNA_glycosylase-like_sf"/>
</dbReference>
<keyword evidence="3" id="KW-0378">Hydrolase</keyword>
<comment type="caution">
    <text evidence="7">The sequence shown here is derived from an EMBL/GenBank/DDBJ whole genome shotgun (WGS) entry which is preliminary data.</text>
</comment>
<dbReference type="GO" id="GO:0003677">
    <property type="term" value="F:DNA binding"/>
    <property type="evidence" value="ECO:0007669"/>
    <property type="project" value="UniProtKB-KW"/>
</dbReference>
<dbReference type="SUPFAM" id="SSF52141">
    <property type="entry name" value="Uracil-DNA glycosylase-like"/>
    <property type="match status" value="1"/>
</dbReference>
<organism evidence="7 8">
    <name type="scientific">Thalassobacterium maritimum</name>
    <dbReference type="NCBI Taxonomy" id="3041265"/>
    <lineage>
        <taxon>Bacteria</taxon>
        <taxon>Pseudomonadati</taxon>
        <taxon>Verrucomicrobiota</taxon>
        <taxon>Opitutia</taxon>
        <taxon>Puniceicoccales</taxon>
        <taxon>Coraliomargaritaceae</taxon>
        <taxon>Thalassobacterium</taxon>
    </lineage>
</organism>
<dbReference type="PANTHER" id="PTHR13235:SF2">
    <property type="entry name" value="SINGLE-STRAND SELECTIVE MONOFUNCTIONAL URACIL DNA GLYCOSYLASE"/>
    <property type="match status" value="1"/>
</dbReference>
<comment type="similarity">
    <text evidence="1">Belongs to the uracil-DNA glycosylase (UDG) superfamily. SMUG1 family.</text>
</comment>
<keyword evidence="5" id="KW-0234">DNA repair</keyword>
<proteinExistence type="inferred from homology"/>
<keyword evidence="2" id="KW-0227">DNA damage</keyword>
<dbReference type="InterPro" id="IPR039134">
    <property type="entry name" value="SMUG1"/>
</dbReference>
<evidence type="ECO:0000256" key="4">
    <source>
        <dbReference type="ARBA" id="ARBA00023125"/>
    </source>
</evidence>